<reference evidence="1" key="2">
    <citation type="journal article" date="2022" name="Res Sq">
        <title>Comparative Genomics Reveals Insights into the Divergent Evolution of Astigmatic Mites and Household Pest Adaptations.</title>
        <authorList>
            <person name="Xiong Q."/>
            <person name="Wan A.T.-Y."/>
            <person name="Liu X.-Y."/>
            <person name="Fung C.S.-H."/>
            <person name="Xiao X."/>
            <person name="Malainual N."/>
            <person name="Hou J."/>
            <person name="Wang L."/>
            <person name="Wang M."/>
            <person name="Yang K."/>
            <person name="Cui Y."/>
            <person name="Leung E."/>
            <person name="Nong W."/>
            <person name="Shin S.-K."/>
            <person name="Au S."/>
            <person name="Jeong K.Y."/>
            <person name="Chew F.T."/>
            <person name="Hui J."/>
            <person name="Leung T.F."/>
            <person name="Tungtrongchitr A."/>
            <person name="Zhong N."/>
            <person name="Liu Z."/>
            <person name="Tsui S."/>
        </authorList>
    </citation>
    <scope>NUCLEOTIDE SEQUENCE</scope>
    <source>
        <strain evidence="1">Derf</strain>
        <tissue evidence="1">Whole organism</tissue>
    </source>
</reference>
<reference evidence="1" key="1">
    <citation type="submission" date="2013-05" db="EMBL/GenBank/DDBJ databases">
        <authorList>
            <person name="Yim A.K.Y."/>
            <person name="Chan T.F."/>
            <person name="Ji K.M."/>
            <person name="Liu X.Y."/>
            <person name="Zhou J.W."/>
            <person name="Li R.Q."/>
            <person name="Yang K.Y."/>
            <person name="Li J."/>
            <person name="Li M."/>
            <person name="Law P.T.W."/>
            <person name="Wu Y.L."/>
            <person name="Cai Z.L."/>
            <person name="Qin H."/>
            <person name="Bao Y."/>
            <person name="Leung R.K.K."/>
            <person name="Ng P.K.S."/>
            <person name="Zou J."/>
            <person name="Zhong X.J."/>
            <person name="Ran P.X."/>
            <person name="Zhong N.S."/>
            <person name="Liu Z.G."/>
            <person name="Tsui S.K.W."/>
        </authorList>
    </citation>
    <scope>NUCLEOTIDE SEQUENCE</scope>
    <source>
        <strain evidence="1">Derf</strain>
        <tissue evidence="1">Whole organism</tissue>
    </source>
</reference>
<keyword evidence="2" id="KW-1185">Reference proteome</keyword>
<accession>A0A922L2D7</accession>
<sequence>MICAKKTTIVNDNESLSMISRHFICTYNHHHQIAKVQSIFFFEKKHVNNMTSQTNEDGLIFAIYEQ</sequence>
<name>A0A922L2D7_DERFA</name>
<protein>
    <submittedName>
        <fullName evidence="1">Uncharacterized protein</fullName>
    </submittedName>
</protein>
<evidence type="ECO:0000313" key="1">
    <source>
        <dbReference type="EMBL" id="KAH9515968.1"/>
    </source>
</evidence>
<proteinExistence type="predicted"/>
<gene>
    <name evidence="1" type="ORF">DERF_006736</name>
</gene>
<dbReference type="Proteomes" id="UP000790347">
    <property type="component" value="Unassembled WGS sequence"/>
</dbReference>
<dbReference type="AlphaFoldDB" id="A0A922L2D7"/>
<evidence type="ECO:0000313" key="2">
    <source>
        <dbReference type="Proteomes" id="UP000790347"/>
    </source>
</evidence>
<dbReference type="EMBL" id="ASGP02000003">
    <property type="protein sequence ID" value="KAH9515968.1"/>
    <property type="molecule type" value="Genomic_DNA"/>
</dbReference>
<organism evidence="1 2">
    <name type="scientific">Dermatophagoides farinae</name>
    <name type="common">American house dust mite</name>
    <dbReference type="NCBI Taxonomy" id="6954"/>
    <lineage>
        <taxon>Eukaryota</taxon>
        <taxon>Metazoa</taxon>
        <taxon>Ecdysozoa</taxon>
        <taxon>Arthropoda</taxon>
        <taxon>Chelicerata</taxon>
        <taxon>Arachnida</taxon>
        <taxon>Acari</taxon>
        <taxon>Acariformes</taxon>
        <taxon>Sarcoptiformes</taxon>
        <taxon>Astigmata</taxon>
        <taxon>Psoroptidia</taxon>
        <taxon>Analgoidea</taxon>
        <taxon>Pyroglyphidae</taxon>
        <taxon>Dermatophagoidinae</taxon>
        <taxon>Dermatophagoides</taxon>
    </lineage>
</organism>
<comment type="caution">
    <text evidence="1">The sequence shown here is derived from an EMBL/GenBank/DDBJ whole genome shotgun (WGS) entry which is preliminary data.</text>
</comment>